<keyword evidence="2" id="KW-1185">Reference proteome</keyword>
<accession>K4ANS2</accession>
<reference evidence="1" key="2">
    <citation type="submission" date="2018-08" db="UniProtKB">
        <authorList>
            <consortium name="EnsemblPlants"/>
        </authorList>
    </citation>
    <scope>IDENTIFICATION</scope>
    <source>
        <strain evidence="1">Yugu1</strain>
    </source>
</reference>
<protein>
    <submittedName>
        <fullName evidence="1">Uncharacterized protein</fullName>
    </submittedName>
</protein>
<dbReference type="AlphaFoldDB" id="K4ANS2"/>
<reference evidence="2" key="1">
    <citation type="journal article" date="2012" name="Nat. Biotechnol.">
        <title>Reference genome sequence of the model plant Setaria.</title>
        <authorList>
            <person name="Bennetzen J.L."/>
            <person name="Schmutz J."/>
            <person name="Wang H."/>
            <person name="Percifield R."/>
            <person name="Hawkins J."/>
            <person name="Pontaroli A.C."/>
            <person name="Estep M."/>
            <person name="Feng L."/>
            <person name="Vaughn J.N."/>
            <person name="Grimwood J."/>
            <person name="Jenkins J."/>
            <person name="Barry K."/>
            <person name="Lindquist E."/>
            <person name="Hellsten U."/>
            <person name="Deshpande S."/>
            <person name="Wang X."/>
            <person name="Wu X."/>
            <person name="Mitros T."/>
            <person name="Triplett J."/>
            <person name="Yang X."/>
            <person name="Ye C.Y."/>
            <person name="Mauro-Herrera M."/>
            <person name="Wang L."/>
            <person name="Li P."/>
            <person name="Sharma M."/>
            <person name="Sharma R."/>
            <person name="Ronald P.C."/>
            <person name="Panaud O."/>
            <person name="Kellogg E.A."/>
            <person name="Brutnell T.P."/>
            <person name="Doust A.N."/>
            <person name="Tuskan G.A."/>
            <person name="Rokhsar D."/>
            <person name="Devos K.M."/>
        </authorList>
    </citation>
    <scope>NUCLEOTIDE SEQUENCE [LARGE SCALE GENOMIC DNA]</scope>
    <source>
        <strain evidence="2">cv. Yugu1</strain>
    </source>
</reference>
<evidence type="ECO:0000313" key="1">
    <source>
        <dbReference type="EnsemblPlants" id="KQK92065"/>
    </source>
</evidence>
<dbReference type="InParanoid" id="K4ANS2"/>
<proteinExistence type="predicted"/>
<evidence type="ECO:0000313" key="2">
    <source>
        <dbReference type="Proteomes" id="UP000004995"/>
    </source>
</evidence>
<dbReference type="EnsemblPlants" id="KQK92065">
    <property type="protein sequence ID" value="KQK92065"/>
    <property type="gene ID" value="SETIT_040569mg"/>
</dbReference>
<dbReference type="HOGENOM" id="CLU_3225598_0_0_1"/>
<name>K4ANS2_SETIT</name>
<dbReference type="EMBL" id="AGNK02006092">
    <property type="status" value="NOT_ANNOTATED_CDS"/>
    <property type="molecule type" value="Genomic_DNA"/>
</dbReference>
<dbReference type="Gramene" id="KQK92065">
    <property type="protein sequence ID" value="KQK92065"/>
    <property type="gene ID" value="SETIT_040569mg"/>
</dbReference>
<organism evidence="1 2">
    <name type="scientific">Setaria italica</name>
    <name type="common">Foxtail millet</name>
    <name type="synonym">Panicum italicum</name>
    <dbReference type="NCBI Taxonomy" id="4555"/>
    <lineage>
        <taxon>Eukaryota</taxon>
        <taxon>Viridiplantae</taxon>
        <taxon>Streptophyta</taxon>
        <taxon>Embryophyta</taxon>
        <taxon>Tracheophyta</taxon>
        <taxon>Spermatophyta</taxon>
        <taxon>Magnoliopsida</taxon>
        <taxon>Liliopsida</taxon>
        <taxon>Poales</taxon>
        <taxon>Poaceae</taxon>
        <taxon>PACMAD clade</taxon>
        <taxon>Panicoideae</taxon>
        <taxon>Panicodae</taxon>
        <taxon>Paniceae</taxon>
        <taxon>Cenchrinae</taxon>
        <taxon>Setaria</taxon>
    </lineage>
</organism>
<sequence>MSNKRLVTKPTLRLNVLMLLSLLGEAKKLLINLIRASIASRTNL</sequence>
<dbReference type="Proteomes" id="UP000004995">
    <property type="component" value="Unassembled WGS sequence"/>
</dbReference>